<dbReference type="Pfam" id="PF13416">
    <property type="entry name" value="SBP_bac_8"/>
    <property type="match status" value="1"/>
</dbReference>
<evidence type="ECO:0000256" key="4">
    <source>
        <dbReference type="ARBA" id="ARBA00022764"/>
    </source>
</evidence>
<evidence type="ECO:0000256" key="3">
    <source>
        <dbReference type="ARBA" id="ARBA00022729"/>
    </source>
</evidence>
<keyword evidence="2" id="KW-0813">Transport</keyword>
<organism evidence="5">
    <name type="scientific">marine metagenome</name>
    <dbReference type="NCBI Taxonomy" id="408172"/>
    <lineage>
        <taxon>unclassified sequences</taxon>
        <taxon>metagenomes</taxon>
        <taxon>ecological metagenomes</taxon>
    </lineage>
</organism>
<evidence type="ECO:0000256" key="1">
    <source>
        <dbReference type="ARBA" id="ARBA00004418"/>
    </source>
</evidence>
<evidence type="ECO:0000313" key="5">
    <source>
        <dbReference type="EMBL" id="SVD25130.1"/>
    </source>
</evidence>
<dbReference type="Gene3D" id="3.40.190.10">
    <property type="entry name" value="Periplasmic binding protein-like II"/>
    <property type="match status" value="1"/>
</dbReference>
<dbReference type="GO" id="GO:0019808">
    <property type="term" value="F:polyamine binding"/>
    <property type="evidence" value="ECO:0007669"/>
    <property type="project" value="InterPro"/>
</dbReference>
<proteinExistence type="predicted"/>
<dbReference type="GO" id="GO:0015846">
    <property type="term" value="P:polyamine transport"/>
    <property type="evidence" value="ECO:0007669"/>
    <property type="project" value="InterPro"/>
</dbReference>
<name>A0A382TSV4_9ZZZZ</name>
<comment type="subcellular location">
    <subcellularLocation>
        <location evidence="1">Periplasm</location>
    </subcellularLocation>
</comment>
<dbReference type="EMBL" id="UINC01138901">
    <property type="protein sequence ID" value="SVD25130.1"/>
    <property type="molecule type" value="Genomic_DNA"/>
</dbReference>
<sequence>MTEKKIKHTHSWRFTRRGFLKGSAAAAAAIAATGATKRVAWSEENTLSYLCWPGHGAEEVVGEFEAANNVKVVPKEYVGGEAMLALINQSPPGTYDVVLSDREYITMLRDGGMIDEMDANDYPFDDFWPEFQKMPGHWLDDKLYSVILDFGYLGLVHNTEVVSVKDASSYSLLWDPKVKGKVGHFDWYLPNMGNLSQYNGNKS</sequence>
<reference evidence="5" key="1">
    <citation type="submission" date="2018-05" db="EMBL/GenBank/DDBJ databases">
        <authorList>
            <person name="Lanie J.A."/>
            <person name="Ng W.-L."/>
            <person name="Kazmierczak K.M."/>
            <person name="Andrzejewski T.M."/>
            <person name="Davidsen T.M."/>
            <person name="Wayne K.J."/>
            <person name="Tettelin H."/>
            <person name="Glass J.I."/>
            <person name="Rusch D."/>
            <person name="Podicherti R."/>
            <person name="Tsui H.-C.T."/>
            <person name="Winkler M.E."/>
        </authorList>
    </citation>
    <scope>NUCLEOTIDE SEQUENCE</scope>
</reference>
<dbReference type="InterPro" id="IPR006059">
    <property type="entry name" value="SBP"/>
</dbReference>
<dbReference type="InterPro" id="IPR019546">
    <property type="entry name" value="TAT_signal_bac_arc"/>
</dbReference>
<dbReference type="NCBIfam" id="TIGR01409">
    <property type="entry name" value="TAT_signal_seq"/>
    <property type="match status" value="1"/>
</dbReference>
<evidence type="ECO:0008006" key="6">
    <source>
        <dbReference type="Google" id="ProtNLM"/>
    </source>
</evidence>
<dbReference type="AlphaFoldDB" id="A0A382TSV4"/>
<dbReference type="PRINTS" id="PR00909">
    <property type="entry name" value="SPERMDNBNDNG"/>
</dbReference>
<evidence type="ECO:0000256" key="2">
    <source>
        <dbReference type="ARBA" id="ARBA00022448"/>
    </source>
</evidence>
<keyword evidence="3" id="KW-0732">Signal</keyword>
<dbReference type="InterPro" id="IPR006311">
    <property type="entry name" value="TAT_signal"/>
</dbReference>
<dbReference type="PANTHER" id="PTHR30222">
    <property type="entry name" value="SPERMIDINE/PUTRESCINE-BINDING PERIPLASMIC PROTEIN"/>
    <property type="match status" value="1"/>
</dbReference>
<gene>
    <name evidence="5" type="ORF">METZ01_LOCUS377984</name>
</gene>
<keyword evidence="4" id="KW-0574">Periplasm</keyword>
<dbReference type="GO" id="GO:0042597">
    <property type="term" value="C:periplasmic space"/>
    <property type="evidence" value="ECO:0007669"/>
    <property type="project" value="UniProtKB-SubCell"/>
</dbReference>
<dbReference type="SUPFAM" id="SSF53850">
    <property type="entry name" value="Periplasmic binding protein-like II"/>
    <property type="match status" value="1"/>
</dbReference>
<accession>A0A382TSV4</accession>
<dbReference type="PROSITE" id="PS51318">
    <property type="entry name" value="TAT"/>
    <property type="match status" value="1"/>
</dbReference>
<dbReference type="InterPro" id="IPR001188">
    <property type="entry name" value="Sperm_putr-bd"/>
</dbReference>
<feature type="non-terminal residue" evidence="5">
    <location>
        <position position="203"/>
    </location>
</feature>
<dbReference type="PANTHER" id="PTHR30222:SF17">
    <property type="entry name" value="SPERMIDINE_PUTRESCINE-BINDING PERIPLASMIC PROTEIN"/>
    <property type="match status" value="1"/>
</dbReference>
<protein>
    <recommendedName>
        <fullName evidence="6">Extracellular solute-binding protein</fullName>
    </recommendedName>
</protein>